<dbReference type="GO" id="GO:0009873">
    <property type="term" value="P:ethylene-activated signaling pathway"/>
    <property type="evidence" value="ECO:0007669"/>
    <property type="project" value="UniProtKB-KW"/>
</dbReference>
<dbReference type="Proteomes" id="UP001172457">
    <property type="component" value="Chromosome 3"/>
</dbReference>
<dbReference type="SUPFAM" id="SSF54171">
    <property type="entry name" value="DNA-binding domain"/>
    <property type="match status" value="1"/>
</dbReference>
<evidence type="ECO:0000256" key="6">
    <source>
        <dbReference type="ARBA" id="ARBA00023163"/>
    </source>
</evidence>
<sequence>MVLVGRQRRLVTGGWKRLLGREYVNDKEPDCVEQVNVHYRGVRRRSWGKYAAEIRDPKRNGARVWLGTFDTAIGSGGTRPL</sequence>
<proteinExistence type="predicted"/>
<keyword evidence="6" id="KW-0804">Transcription</keyword>
<evidence type="ECO:0000259" key="8">
    <source>
        <dbReference type="PROSITE" id="PS51032"/>
    </source>
</evidence>
<dbReference type="SMART" id="SM00380">
    <property type="entry name" value="AP2"/>
    <property type="match status" value="1"/>
</dbReference>
<evidence type="ECO:0000256" key="5">
    <source>
        <dbReference type="ARBA" id="ARBA00023159"/>
    </source>
</evidence>
<dbReference type="PRINTS" id="PR00367">
    <property type="entry name" value="ETHRSPELEMNT"/>
</dbReference>
<evidence type="ECO:0000313" key="10">
    <source>
        <dbReference type="Proteomes" id="UP001172457"/>
    </source>
</evidence>
<name>A0AA38TSZ4_9ASTR</name>
<dbReference type="CDD" id="cd00018">
    <property type="entry name" value="AP2"/>
    <property type="match status" value="1"/>
</dbReference>
<comment type="subcellular location">
    <subcellularLocation>
        <location evidence="1">Nucleus</location>
    </subcellularLocation>
</comment>
<evidence type="ECO:0000256" key="2">
    <source>
        <dbReference type="ARBA" id="ARBA00022745"/>
    </source>
</evidence>
<keyword evidence="5" id="KW-0010">Activator</keyword>
<organism evidence="9 10">
    <name type="scientific">Centaurea solstitialis</name>
    <name type="common">yellow star-thistle</name>
    <dbReference type="NCBI Taxonomy" id="347529"/>
    <lineage>
        <taxon>Eukaryota</taxon>
        <taxon>Viridiplantae</taxon>
        <taxon>Streptophyta</taxon>
        <taxon>Embryophyta</taxon>
        <taxon>Tracheophyta</taxon>
        <taxon>Spermatophyta</taxon>
        <taxon>Magnoliopsida</taxon>
        <taxon>eudicotyledons</taxon>
        <taxon>Gunneridae</taxon>
        <taxon>Pentapetalae</taxon>
        <taxon>asterids</taxon>
        <taxon>campanulids</taxon>
        <taxon>Asterales</taxon>
        <taxon>Asteraceae</taxon>
        <taxon>Carduoideae</taxon>
        <taxon>Cardueae</taxon>
        <taxon>Centaureinae</taxon>
        <taxon>Centaurea</taxon>
    </lineage>
</organism>
<dbReference type="PROSITE" id="PS51032">
    <property type="entry name" value="AP2_ERF"/>
    <property type="match status" value="1"/>
</dbReference>
<accession>A0AA38TSZ4</accession>
<dbReference type="InterPro" id="IPR044808">
    <property type="entry name" value="ERF_plant"/>
</dbReference>
<dbReference type="InterPro" id="IPR001471">
    <property type="entry name" value="AP2/ERF_dom"/>
</dbReference>
<evidence type="ECO:0000256" key="1">
    <source>
        <dbReference type="ARBA" id="ARBA00004123"/>
    </source>
</evidence>
<dbReference type="GO" id="GO:0006950">
    <property type="term" value="P:response to stress"/>
    <property type="evidence" value="ECO:0007669"/>
    <property type="project" value="UniProtKB-ARBA"/>
</dbReference>
<comment type="caution">
    <text evidence="9">The sequence shown here is derived from an EMBL/GenBank/DDBJ whole genome shotgun (WGS) entry which is preliminary data.</text>
</comment>
<dbReference type="Gene3D" id="3.30.730.10">
    <property type="entry name" value="AP2/ERF domain"/>
    <property type="match status" value="1"/>
</dbReference>
<protein>
    <recommendedName>
        <fullName evidence="8">AP2/ERF domain-containing protein</fullName>
    </recommendedName>
</protein>
<dbReference type="InterPro" id="IPR036955">
    <property type="entry name" value="AP2/ERF_dom_sf"/>
</dbReference>
<dbReference type="InterPro" id="IPR016177">
    <property type="entry name" value="DNA-bd_dom_sf"/>
</dbReference>
<evidence type="ECO:0000256" key="7">
    <source>
        <dbReference type="ARBA" id="ARBA00023242"/>
    </source>
</evidence>
<reference evidence="9" key="1">
    <citation type="submission" date="2023-03" db="EMBL/GenBank/DDBJ databases">
        <title>Chromosome-scale reference genome and RAD-based genetic map of yellow starthistle (Centaurea solstitialis) reveal putative structural variation and QTLs associated with invader traits.</title>
        <authorList>
            <person name="Reatini B."/>
            <person name="Cang F.A."/>
            <person name="Jiang Q."/>
            <person name="Mckibben M.T.W."/>
            <person name="Barker M.S."/>
            <person name="Rieseberg L.H."/>
            <person name="Dlugosch K.M."/>
        </authorList>
    </citation>
    <scope>NUCLEOTIDE SEQUENCE</scope>
    <source>
        <strain evidence="9">CAN-66</strain>
        <tissue evidence="9">Leaf</tissue>
    </source>
</reference>
<evidence type="ECO:0000256" key="4">
    <source>
        <dbReference type="ARBA" id="ARBA00023125"/>
    </source>
</evidence>
<dbReference type="EMBL" id="JARYMX010000003">
    <property type="protein sequence ID" value="KAJ9556163.1"/>
    <property type="molecule type" value="Genomic_DNA"/>
</dbReference>
<dbReference type="Pfam" id="PF00847">
    <property type="entry name" value="AP2"/>
    <property type="match status" value="1"/>
</dbReference>
<gene>
    <name evidence="9" type="ORF">OSB04_010777</name>
</gene>
<dbReference type="PANTHER" id="PTHR31190">
    <property type="entry name" value="DNA-BINDING DOMAIN"/>
    <property type="match status" value="1"/>
</dbReference>
<dbReference type="GO" id="GO:0003700">
    <property type="term" value="F:DNA-binding transcription factor activity"/>
    <property type="evidence" value="ECO:0007669"/>
    <property type="project" value="InterPro"/>
</dbReference>
<keyword evidence="7" id="KW-0539">Nucleus</keyword>
<keyword evidence="2" id="KW-0936">Ethylene signaling pathway</keyword>
<keyword evidence="3" id="KW-0805">Transcription regulation</keyword>
<evidence type="ECO:0000313" key="9">
    <source>
        <dbReference type="EMBL" id="KAJ9556163.1"/>
    </source>
</evidence>
<dbReference type="PANTHER" id="PTHR31190:SF499">
    <property type="entry name" value="ETHYLENE-RESPONSIVE TRANSCRIPTION FACTOR ERF105"/>
    <property type="match status" value="1"/>
</dbReference>
<keyword evidence="4" id="KW-0238">DNA-binding</keyword>
<dbReference type="GO" id="GO:0000976">
    <property type="term" value="F:transcription cis-regulatory region binding"/>
    <property type="evidence" value="ECO:0007669"/>
    <property type="project" value="UniProtKB-ARBA"/>
</dbReference>
<dbReference type="GO" id="GO:0005634">
    <property type="term" value="C:nucleus"/>
    <property type="evidence" value="ECO:0007669"/>
    <property type="project" value="UniProtKB-SubCell"/>
</dbReference>
<evidence type="ECO:0000256" key="3">
    <source>
        <dbReference type="ARBA" id="ARBA00023015"/>
    </source>
</evidence>
<feature type="domain" description="AP2/ERF" evidence="8">
    <location>
        <begin position="38"/>
        <end position="81"/>
    </location>
</feature>
<keyword evidence="10" id="KW-1185">Reference proteome</keyword>
<dbReference type="AlphaFoldDB" id="A0AA38TSZ4"/>